<keyword evidence="5" id="KW-1185">Reference proteome</keyword>
<accession>A0AAP0IU19</accession>
<sequence>MPNLSFLLQSRRFRVRRGLQRWQGTATNGGESRRRLRVHRGTRGRASRLQSLADDDVRPDALVATSIAVTTDLVCKETYFPPQLHCDLHNSHREFTLQGHDLLPPKPPKAIDYTFLPPVPLDDLPDPAKIETRISLTVNRSLDVIRDALKSFTATKRVVALVVDIFGTDAFDVAWEFKIKPYIFFTTNAMVLSFVKHLPELDKSITGEFRDLTEKLKFPGCVPIHGKDLLDPVQDRSDEAYKWFLHHAKRYELAEGIMANTFAELEPRALTELKQRKDWPSVYFVGPLIQCNKDTPDERCEILKWLDEQPHGSVLFVSFGSGGTLSSIQIEELAMGLEMSGQRFLWVVRSPSDEIANATYFTVQSINDPLSFLPEGFLERTKNLGLVVPNWAPQVKPWIDGRVLSHCGWNSILESVVHGVPLITWPLYAEQKMNAVMLVEDLEVALKPEFAENGIVYRDDIARVVKGLVEGEEGKSLRSKMRDLKESAAMAFCENGSSTNSLSELAQKWKNN</sequence>
<dbReference type="Gene3D" id="3.40.50.2000">
    <property type="entry name" value="Glycogen Phosphorylase B"/>
    <property type="match status" value="2"/>
</dbReference>
<evidence type="ECO:0000313" key="5">
    <source>
        <dbReference type="Proteomes" id="UP001420932"/>
    </source>
</evidence>
<dbReference type="SUPFAM" id="SSF53756">
    <property type="entry name" value="UDP-Glycosyltransferase/glycogen phosphorylase"/>
    <property type="match status" value="1"/>
</dbReference>
<dbReference type="GO" id="GO:0008194">
    <property type="term" value="F:UDP-glycosyltransferase activity"/>
    <property type="evidence" value="ECO:0007669"/>
    <property type="project" value="InterPro"/>
</dbReference>
<evidence type="ECO:0000256" key="2">
    <source>
        <dbReference type="ARBA" id="ARBA00022676"/>
    </source>
</evidence>
<dbReference type="CDD" id="cd03784">
    <property type="entry name" value="GT1_Gtf-like"/>
    <property type="match status" value="1"/>
</dbReference>
<dbReference type="Proteomes" id="UP001420932">
    <property type="component" value="Unassembled WGS sequence"/>
</dbReference>
<evidence type="ECO:0000313" key="4">
    <source>
        <dbReference type="EMBL" id="KAK9121776.1"/>
    </source>
</evidence>
<comment type="similarity">
    <text evidence="1">Belongs to the UDP-glycosyltransferase family.</text>
</comment>
<dbReference type="PANTHER" id="PTHR48046">
    <property type="entry name" value="UDP-GLYCOSYLTRANSFERASE 72E1"/>
    <property type="match status" value="1"/>
</dbReference>
<keyword evidence="2" id="KW-0328">Glycosyltransferase</keyword>
<dbReference type="EMBL" id="JBBNAF010000008">
    <property type="protein sequence ID" value="KAK9121776.1"/>
    <property type="molecule type" value="Genomic_DNA"/>
</dbReference>
<evidence type="ECO:0000256" key="1">
    <source>
        <dbReference type="ARBA" id="ARBA00009995"/>
    </source>
</evidence>
<evidence type="ECO:0008006" key="6">
    <source>
        <dbReference type="Google" id="ProtNLM"/>
    </source>
</evidence>
<dbReference type="FunFam" id="3.40.50.2000:FF:000056">
    <property type="entry name" value="Glycosyltransferase"/>
    <property type="match status" value="1"/>
</dbReference>
<comment type="caution">
    <text evidence="4">The sequence shown here is derived from an EMBL/GenBank/DDBJ whole genome shotgun (WGS) entry which is preliminary data.</text>
</comment>
<dbReference type="Pfam" id="PF00201">
    <property type="entry name" value="UDPGT"/>
    <property type="match status" value="1"/>
</dbReference>
<reference evidence="4 5" key="1">
    <citation type="submission" date="2024-01" db="EMBL/GenBank/DDBJ databases">
        <title>Genome assemblies of Stephania.</title>
        <authorList>
            <person name="Yang L."/>
        </authorList>
    </citation>
    <scope>NUCLEOTIDE SEQUENCE [LARGE SCALE GENOMIC DNA]</scope>
    <source>
        <strain evidence="4">YNDBR</strain>
        <tissue evidence="4">Leaf</tissue>
    </source>
</reference>
<dbReference type="PANTHER" id="PTHR48046:SF6">
    <property type="entry name" value="GLYCOSYLTRANSFERASE"/>
    <property type="match status" value="1"/>
</dbReference>
<dbReference type="AlphaFoldDB" id="A0AAP0IU19"/>
<protein>
    <recommendedName>
        <fullName evidence="6">Glycosyltransferase</fullName>
    </recommendedName>
</protein>
<organism evidence="4 5">
    <name type="scientific">Stephania yunnanensis</name>
    <dbReference type="NCBI Taxonomy" id="152371"/>
    <lineage>
        <taxon>Eukaryota</taxon>
        <taxon>Viridiplantae</taxon>
        <taxon>Streptophyta</taxon>
        <taxon>Embryophyta</taxon>
        <taxon>Tracheophyta</taxon>
        <taxon>Spermatophyta</taxon>
        <taxon>Magnoliopsida</taxon>
        <taxon>Ranunculales</taxon>
        <taxon>Menispermaceae</taxon>
        <taxon>Menispermoideae</taxon>
        <taxon>Cissampelideae</taxon>
        <taxon>Stephania</taxon>
    </lineage>
</organism>
<gene>
    <name evidence="4" type="ORF">Syun_019393</name>
</gene>
<dbReference type="InterPro" id="IPR002213">
    <property type="entry name" value="UDP_glucos_trans"/>
</dbReference>
<proteinExistence type="inferred from homology"/>
<evidence type="ECO:0000256" key="3">
    <source>
        <dbReference type="ARBA" id="ARBA00022679"/>
    </source>
</evidence>
<keyword evidence="3" id="KW-0808">Transferase</keyword>
<name>A0AAP0IU19_9MAGN</name>